<dbReference type="CDD" id="cd00082">
    <property type="entry name" value="HisKA"/>
    <property type="match status" value="1"/>
</dbReference>
<evidence type="ECO:0000313" key="29">
    <source>
        <dbReference type="Proteomes" id="UP001156215"/>
    </source>
</evidence>
<dbReference type="EC" id="2.7.13.3" evidence="3"/>
<sequence>MEPKCAKKQADTASPPEAELAAEYARRIQELEKENQRLTRQLRRLESTLERNKAVALTTRNLDAFRAAEQRKLEQHMQRLLENSPDLIVLLDKEGRFVYCTEIFLKLFNIPHFDRINGRHFEEIYRAFISEKHVEGAIERFSRAKSERTTIDAEITLETGNPDRPHHYTVHVTPVFLSSGEFDGAIVLYHDVTEMQRARTLAEEASAAKSRFLASMSHEIRTPMNAIIGMSDLIRTDNLDNRQRGFFTDIQKMSRVLLQIINDILDFSRIEAGKLEIRPVHFNLVTLCNNIASMSRFLAESKQLHFSHHFSDALPQVVLGDDVRIQQIVTNLLSNAVKYTESGHIHFEVGSEEKEGNTGITFTVTDTGTGMQEEDFPRLFGMFEQVGPDSVRRPEGTGLGLSITKSLLEMMGGDIRFTSTYGKGSTFTATVPLVPGDPMKTETASLSSYVVAKPGVNVLLVDDNPVNLKVAQSFLGRHDIRADKAESGPEAIRMVQEKHYDIVFMDHMMPKMNGTETTRRIHALDDDWCRHVPIIALTANAIPGAKEQFLSAGMSDFLAKPIEGQRLNQVLSKWLPAEKQGLSNGNASTAAEYDEGSDYNAAILDRNEGLKNAAEDPVLYQQLLDNFGSEKGRDFQQIVEAINADDTPLAHRLVHTLKSNAALIGASRLAQAAFAMGKALADDNLPYARIQMKMLDTELRTVMSQLDQAAAKPHPAQRRPEHSDPVKARALITHLMPLLSAGNTRCLDMLPEIEKTFSPFGEAGDLLVRQIADFNFNLARETLLSLEALCRRT</sequence>
<dbReference type="RefSeq" id="WP_269308428.1">
    <property type="nucleotide sequence ID" value="NZ_CP098242.1"/>
</dbReference>
<keyword evidence="23" id="KW-0175">Coiled coil</keyword>
<dbReference type="Pfam" id="PF00072">
    <property type="entry name" value="Response_reg"/>
    <property type="match status" value="1"/>
</dbReference>
<evidence type="ECO:0000256" key="7">
    <source>
        <dbReference type="ARBA" id="ARBA00022679"/>
    </source>
</evidence>
<dbReference type="InterPro" id="IPR036890">
    <property type="entry name" value="HATPase_C_sf"/>
</dbReference>
<keyword evidence="9" id="KW-0732">Signal</keyword>
<dbReference type="GO" id="GO:0009927">
    <property type="term" value="F:histidine phosphotransfer kinase activity"/>
    <property type="evidence" value="ECO:0007669"/>
    <property type="project" value="TreeGrafter"/>
</dbReference>
<keyword evidence="11" id="KW-0418">Kinase</keyword>
<dbReference type="EMBL" id="CP098242">
    <property type="protein sequence ID" value="WAW09431.1"/>
    <property type="molecule type" value="Genomic_DNA"/>
</dbReference>
<dbReference type="SUPFAM" id="SSF47384">
    <property type="entry name" value="Homodimeric domain of signal transducing histidine kinase"/>
    <property type="match status" value="1"/>
</dbReference>
<dbReference type="InterPro" id="IPR036097">
    <property type="entry name" value="HisK_dim/P_sf"/>
</dbReference>
<comment type="function">
    <text evidence="17">Member of the two-component regulatory system BvgS/BvgA. Phosphorylates BvgA via a four-step phosphorelay in response to environmental signals.</text>
</comment>
<dbReference type="SMART" id="SM00091">
    <property type="entry name" value="PAS"/>
    <property type="match status" value="1"/>
</dbReference>
<comment type="catalytic activity">
    <reaction evidence="1">
        <text>ATP + protein L-histidine = ADP + protein N-phospho-L-histidine.</text>
        <dbReference type="EC" id="2.7.13.3"/>
    </reaction>
</comment>
<keyword evidence="29" id="KW-1185">Reference proteome</keyword>
<evidence type="ECO:0000256" key="23">
    <source>
        <dbReference type="SAM" id="Coils"/>
    </source>
</evidence>
<dbReference type="Pfam" id="PF02518">
    <property type="entry name" value="HATPase_c"/>
    <property type="match status" value="1"/>
</dbReference>
<dbReference type="InterPro" id="IPR003661">
    <property type="entry name" value="HisK_dim/P_dom"/>
</dbReference>
<keyword evidence="13" id="KW-1133">Transmembrane helix</keyword>
<evidence type="ECO:0000256" key="12">
    <source>
        <dbReference type="ARBA" id="ARBA00022840"/>
    </source>
</evidence>
<dbReference type="FunFam" id="1.10.287.130:FF:000002">
    <property type="entry name" value="Two-component osmosensing histidine kinase"/>
    <property type="match status" value="1"/>
</dbReference>
<comment type="subcellular location">
    <subcellularLocation>
        <location evidence="2">Cell inner membrane</location>
        <topology evidence="2">Multi-pass membrane protein</topology>
    </subcellularLocation>
</comment>
<dbReference type="PROSITE" id="PS50894">
    <property type="entry name" value="HPT"/>
    <property type="match status" value="1"/>
</dbReference>
<keyword evidence="15" id="KW-0843">Virulence</keyword>
<evidence type="ECO:0000256" key="18">
    <source>
        <dbReference type="ARBA" id="ARBA00064003"/>
    </source>
</evidence>
<dbReference type="SUPFAM" id="SSF55874">
    <property type="entry name" value="ATPase domain of HSP90 chaperone/DNA topoisomerase II/histidine kinase"/>
    <property type="match status" value="1"/>
</dbReference>
<dbReference type="InterPro" id="IPR001789">
    <property type="entry name" value="Sig_transdc_resp-reg_receiver"/>
</dbReference>
<dbReference type="NCBIfam" id="TIGR00229">
    <property type="entry name" value="sensory_box"/>
    <property type="match status" value="1"/>
</dbReference>
<dbReference type="PANTHER" id="PTHR43047">
    <property type="entry name" value="TWO-COMPONENT HISTIDINE PROTEIN KINASE"/>
    <property type="match status" value="1"/>
</dbReference>
<dbReference type="PRINTS" id="PR00344">
    <property type="entry name" value="BCTRLSENSOR"/>
</dbReference>
<accession>A0A9E9LW88</accession>
<evidence type="ECO:0000256" key="3">
    <source>
        <dbReference type="ARBA" id="ARBA00012438"/>
    </source>
</evidence>
<keyword evidence="14" id="KW-0902">Two-component regulatory system</keyword>
<evidence type="ECO:0000259" key="26">
    <source>
        <dbReference type="PROSITE" id="PS50112"/>
    </source>
</evidence>
<evidence type="ECO:0000256" key="20">
    <source>
        <dbReference type="ARBA" id="ARBA00070152"/>
    </source>
</evidence>
<feature type="modified residue" description="Phosphohistidine" evidence="21">
    <location>
        <position position="655"/>
    </location>
</feature>
<comment type="subunit">
    <text evidence="18">At low DSF concentrations, interacts with RpfF.</text>
</comment>
<dbReference type="InterPro" id="IPR011006">
    <property type="entry name" value="CheY-like_superfamily"/>
</dbReference>
<evidence type="ECO:0000256" key="2">
    <source>
        <dbReference type="ARBA" id="ARBA00004429"/>
    </source>
</evidence>
<name>A0A9E9LW88_9BURK</name>
<evidence type="ECO:0000256" key="10">
    <source>
        <dbReference type="ARBA" id="ARBA00022741"/>
    </source>
</evidence>
<dbReference type="PROSITE" id="PS50110">
    <property type="entry name" value="RESPONSE_REGULATORY"/>
    <property type="match status" value="1"/>
</dbReference>
<dbReference type="Pfam" id="PF08448">
    <property type="entry name" value="PAS_4"/>
    <property type="match status" value="1"/>
</dbReference>
<dbReference type="GO" id="GO:0005524">
    <property type="term" value="F:ATP binding"/>
    <property type="evidence" value="ECO:0007669"/>
    <property type="project" value="UniProtKB-KW"/>
</dbReference>
<evidence type="ECO:0000256" key="9">
    <source>
        <dbReference type="ARBA" id="ARBA00022729"/>
    </source>
</evidence>
<dbReference type="Gene3D" id="3.30.450.20">
    <property type="entry name" value="PAS domain"/>
    <property type="match status" value="1"/>
</dbReference>
<dbReference type="PANTHER" id="PTHR43047:SF72">
    <property type="entry name" value="OSMOSENSING HISTIDINE PROTEIN KINASE SLN1"/>
    <property type="match status" value="1"/>
</dbReference>
<dbReference type="Proteomes" id="UP001156215">
    <property type="component" value="Chromosome"/>
</dbReference>
<keyword evidence="6 22" id="KW-0597">Phosphoprotein</keyword>
<evidence type="ECO:0000256" key="13">
    <source>
        <dbReference type="ARBA" id="ARBA00022989"/>
    </source>
</evidence>
<evidence type="ECO:0000256" key="1">
    <source>
        <dbReference type="ARBA" id="ARBA00000085"/>
    </source>
</evidence>
<dbReference type="CDD" id="cd00130">
    <property type="entry name" value="PAS"/>
    <property type="match status" value="1"/>
</dbReference>
<keyword evidence="10" id="KW-0547">Nucleotide-binding</keyword>
<dbReference type="FunFam" id="3.30.565.10:FF:000010">
    <property type="entry name" value="Sensor histidine kinase RcsC"/>
    <property type="match status" value="1"/>
</dbReference>
<dbReference type="Pfam" id="PF00512">
    <property type="entry name" value="HisKA"/>
    <property type="match status" value="1"/>
</dbReference>
<dbReference type="Gene3D" id="1.20.120.160">
    <property type="entry name" value="HPT domain"/>
    <property type="match status" value="1"/>
</dbReference>
<dbReference type="SMART" id="SM00387">
    <property type="entry name" value="HATPase_c"/>
    <property type="match status" value="1"/>
</dbReference>
<dbReference type="SUPFAM" id="SSF47226">
    <property type="entry name" value="Histidine-containing phosphotransfer domain, HPT domain"/>
    <property type="match status" value="1"/>
</dbReference>
<dbReference type="InterPro" id="IPR035965">
    <property type="entry name" value="PAS-like_dom_sf"/>
</dbReference>
<evidence type="ECO:0000256" key="5">
    <source>
        <dbReference type="ARBA" id="ARBA00022519"/>
    </source>
</evidence>
<dbReference type="CDD" id="cd16922">
    <property type="entry name" value="HATPase_EvgS-ArcB-TorS-like"/>
    <property type="match status" value="1"/>
</dbReference>
<keyword evidence="4" id="KW-1003">Cell membrane</keyword>
<keyword evidence="5" id="KW-0997">Cell inner membrane</keyword>
<dbReference type="InterPro" id="IPR000014">
    <property type="entry name" value="PAS"/>
</dbReference>
<keyword evidence="12 28" id="KW-0067">ATP-binding</keyword>
<feature type="coiled-coil region" evidence="23">
    <location>
        <begin position="21"/>
        <end position="55"/>
    </location>
</feature>
<dbReference type="Gene3D" id="1.10.287.130">
    <property type="match status" value="1"/>
</dbReference>
<dbReference type="SUPFAM" id="SSF52172">
    <property type="entry name" value="CheY-like"/>
    <property type="match status" value="1"/>
</dbReference>
<evidence type="ECO:0000259" key="27">
    <source>
        <dbReference type="PROSITE" id="PS50894"/>
    </source>
</evidence>
<evidence type="ECO:0000313" key="28">
    <source>
        <dbReference type="EMBL" id="WAW09431.1"/>
    </source>
</evidence>
<dbReference type="GO" id="GO:0000155">
    <property type="term" value="F:phosphorelay sensor kinase activity"/>
    <property type="evidence" value="ECO:0007669"/>
    <property type="project" value="InterPro"/>
</dbReference>
<keyword evidence="16" id="KW-0472">Membrane</keyword>
<evidence type="ECO:0000256" key="11">
    <source>
        <dbReference type="ARBA" id="ARBA00022777"/>
    </source>
</evidence>
<evidence type="ECO:0000256" key="19">
    <source>
        <dbReference type="ARBA" id="ARBA00068150"/>
    </source>
</evidence>
<feature type="domain" description="Histidine kinase" evidence="24">
    <location>
        <begin position="215"/>
        <end position="435"/>
    </location>
</feature>
<dbReference type="InterPro" id="IPR008207">
    <property type="entry name" value="Sig_transdc_His_kin_Hpt_dom"/>
</dbReference>
<evidence type="ECO:0000256" key="16">
    <source>
        <dbReference type="ARBA" id="ARBA00023136"/>
    </source>
</evidence>
<proteinExistence type="predicted"/>
<dbReference type="InterPro" id="IPR013656">
    <property type="entry name" value="PAS_4"/>
</dbReference>
<evidence type="ECO:0000256" key="15">
    <source>
        <dbReference type="ARBA" id="ARBA00023026"/>
    </source>
</evidence>
<dbReference type="PROSITE" id="PS50112">
    <property type="entry name" value="PAS"/>
    <property type="match status" value="1"/>
</dbReference>
<organism evidence="28 29">
    <name type="scientific">Oxalobacter vibrioformis</name>
    <dbReference type="NCBI Taxonomy" id="933080"/>
    <lineage>
        <taxon>Bacteria</taxon>
        <taxon>Pseudomonadati</taxon>
        <taxon>Pseudomonadota</taxon>
        <taxon>Betaproteobacteria</taxon>
        <taxon>Burkholderiales</taxon>
        <taxon>Oxalobacteraceae</taxon>
        <taxon>Oxalobacter</taxon>
    </lineage>
</organism>
<dbReference type="Gene3D" id="3.30.565.10">
    <property type="entry name" value="Histidine kinase-like ATPase, C-terminal domain"/>
    <property type="match status" value="1"/>
</dbReference>
<protein>
    <recommendedName>
        <fullName evidence="19">Sensory/regulatory protein RpfC</fullName>
        <ecNumber evidence="3">2.7.13.3</ecNumber>
    </recommendedName>
    <alternativeName>
        <fullName evidence="20">Virulence sensor protein BvgS</fullName>
    </alternativeName>
</protein>
<dbReference type="SUPFAM" id="SSF55785">
    <property type="entry name" value="PYP-like sensor domain (PAS domain)"/>
    <property type="match status" value="1"/>
</dbReference>
<evidence type="ECO:0000256" key="17">
    <source>
        <dbReference type="ARBA" id="ARBA00058004"/>
    </source>
</evidence>
<gene>
    <name evidence="28" type="ORF">NB640_09255</name>
</gene>
<dbReference type="CDD" id="cd17546">
    <property type="entry name" value="REC_hyHK_CKI1_RcsC-like"/>
    <property type="match status" value="1"/>
</dbReference>
<keyword evidence="7" id="KW-0808">Transferase</keyword>
<keyword evidence="8" id="KW-0812">Transmembrane</keyword>
<dbReference type="SMART" id="SM00448">
    <property type="entry name" value="REC"/>
    <property type="match status" value="1"/>
</dbReference>
<dbReference type="SMART" id="SM00388">
    <property type="entry name" value="HisKA"/>
    <property type="match status" value="1"/>
</dbReference>
<dbReference type="InterPro" id="IPR036641">
    <property type="entry name" value="HPT_dom_sf"/>
</dbReference>
<evidence type="ECO:0000256" key="21">
    <source>
        <dbReference type="PROSITE-ProRule" id="PRU00110"/>
    </source>
</evidence>
<dbReference type="KEGG" id="ovb:NB640_09255"/>
<dbReference type="InterPro" id="IPR004358">
    <property type="entry name" value="Sig_transdc_His_kin-like_C"/>
</dbReference>
<feature type="domain" description="HPt" evidence="27">
    <location>
        <begin position="616"/>
        <end position="712"/>
    </location>
</feature>
<dbReference type="GO" id="GO:0005886">
    <property type="term" value="C:plasma membrane"/>
    <property type="evidence" value="ECO:0007669"/>
    <property type="project" value="UniProtKB-SubCell"/>
</dbReference>
<dbReference type="Pfam" id="PF01627">
    <property type="entry name" value="Hpt"/>
    <property type="match status" value="1"/>
</dbReference>
<dbReference type="PROSITE" id="PS50109">
    <property type="entry name" value="HIS_KIN"/>
    <property type="match status" value="1"/>
</dbReference>
<dbReference type="InterPro" id="IPR003594">
    <property type="entry name" value="HATPase_dom"/>
</dbReference>
<evidence type="ECO:0000256" key="4">
    <source>
        <dbReference type="ARBA" id="ARBA00022475"/>
    </source>
</evidence>
<dbReference type="AlphaFoldDB" id="A0A9E9LW88"/>
<evidence type="ECO:0000256" key="22">
    <source>
        <dbReference type="PROSITE-ProRule" id="PRU00169"/>
    </source>
</evidence>
<reference evidence="28" key="1">
    <citation type="journal article" date="2022" name="Front. Microbiol.">
        <title>New perspectives on an old grouping: The genomic and phenotypic variability of Oxalobacter formigenes and the implications for calcium oxalate stone prevention.</title>
        <authorList>
            <person name="Chmiel J.A."/>
            <person name="Carr C."/>
            <person name="Stuivenberg G.A."/>
            <person name="Venema R."/>
            <person name="Chanyi R.M."/>
            <person name="Al K.F."/>
            <person name="Giguere D."/>
            <person name="Say H."/>
            <person name="Akouris P.P."/>
            <person name="Dominguez Romero S.A."/>
            <person name="Kwong A."/>
            <person name="Tai V."/>
            <person name="Koval S.F."/>
            <person name="Razvi H."/>
            <person name="Bjazevic J."/>
            <person name="Burton J.P."/>
        </authorList>
    </citation>
    <scope>NUCLEOTIDE SEQUENCE</scope>
    <source>
        <strain evidence="28">WoOx3</strain>
    </source>
</reference>
<evidence type="ECO:0000259" key="24">
    <source>
        <dbReference type="PROSITE" id="PS50109"/>
    </source>
</evidence>
<dbReference type="Gene3D" id="3.40.50.2300">
    <property type="match status" value="1"/>
</dbReference>
<evidence type="ECO:0000259" key="25">
    <source>
        <dbReference type="PROSITE" id="PS50110"/>
    </source>
</evidence>
<dbReference type="InterPro" id="IPR005467">
    <property type="entry name" value="His_kinase_dom"/>
</dbReference>
<feature type="domain" description="PAS" evidence="26">
    <location>
        <begin position="73"/>
        <end position="110"/>
    </location>
</feature>
<feature type="domain" description="Response regulatory" evidence="25">
    <location>
        <begin position="457"/>
        <end position="575"/>
    </location>
</feature>
<evidence type="ECO:0000256" key="6">
    <source>
        <dbReference type="ARBA" id="ARBA00022553"/>
    </source>
</evidence>
<evidence type="ECO:0000256" key="14">
    <source>
        <dbReference type="ARBA" id="ARBA00023012"/>
    </source>
</evidence>
<evidence type="ECO:0000256" key="8">
    <source>
        <dbReference type="ARBA" id="ARBA00022692"/>
    </source>
</evidence>
<feature type="modified residue" description="4-aspartylphosphate" evidence="22">
    <location>
        <position position="506"/>
    </location>
</feature>